<gene>
    <name evidence="1" type="ORF">HJ583_009295</name>
</gene>
<proteinExistence type="predicted"/>
<evidence type="ECO:0000313" key="2">
    <source>
        <dbReference type="Proteomes" id="UP000778523"/>
    </source>
</evidence>
<reference evidence="1 2" key="1">
    <citation type="submission" date="2020-06" db="EMBL/GenBank/DDBJ databases">
        <title>Draft genome of Uliginosibacterium sp. IMCC34675.</title>
        <authorList>
            <person name="Song J."/>
        </authorList>
    </citation>
    <scope>NUCLEOTIDE SEQUENCE [LARGE SCALE GENOMIC DNA]</scope>
    <source>
        <strain evidence="1 2">IMCC34675</strain>
    </source>
</reference>
<comment type="caution">
    <text evidence="1">The sequence shown here is derived from an EMBL/GenBank/DDBJ whole genome shotgun (WGS) entry which is preliminary data.</text>
</comment>
<keyword evidence="2" id="KW-1185">Reference proteome</keyword>
<accession>A0ABX2IEU5</accession>
<name>A0ABX2IEU5_9RHOO</name>
<dbReference type="Proteomes" id="UP000778523">
    <property type="component" value="Unassembled WGS sequence"/>
</dbReference>
<protein>
    <recommendedName>
        <fullName evidence="3">Autotransporter domain-containing protein</fullName>
    </recommendedName>
</protein>
<organism evidence="1 2">
    <name type="scientific">Uliginosibacterium aquaticum</name>
    <dbReference type="NCBI Taxonomy" id="2731212"/>
    <lineage>
        <taxon>Bacteria</taxon>
        <taxon>Pseudomonadati</taxon>
        <taxon>Pseudomonadota</taxon>
        <taxon>Betaproteobacteria</taxon>
        <taxon>Rhodocyclales</taxon>
        <taxon>Zoogloeaceae</taxon>
        <taxon>Uliginosibacterium</taxon>
    </lineage>
</organism>
<evidence type="ECO:0008006" key="3">
    <source>
        <dbReference type="Google" id="ProtNLM"/>
    </source>
</evidence>
<sequence>MCPAPAYAQGSPLFTVKTDKVKRNAESMLALMSFSAVPDLTSSTLSMDAGTGSSDSSTLVMSQLAGGDSISKSFPLYLEGGVAYARYDPTFVASNGQAETPLPAKWTSVSASGGVGWDFKVANNLKFRPIFNFMVGSLASTLTTVSTAVENKADANFDFLQGGHMNAYGLGGSVMLDYEDYTPQREIDVEWRYSNVQLRSYDTAFESSASGETLSLWTRWRAPTGLTALGRPVRYVLEAAHTTYLGDQAGLLGFDQLTSLGWGLELDSSAHDIIITRTRLVFRYRFGKNVEGTSLGIAVSF</sequence>
<evidence type="ECO:0000313" key="1">
    <source>
        <dbReference type="EMBL" id="NSL55216.1"/>
    </source>
</evidence>
<dbReference type="EMBL" id="JABCSC020000002">
    <property type="protein sequence ID" value="NSL55216.1"/>
    <property type="molecule type" value="Genomic_DNA"/>
</dbReference>